<dbReference type="AlphaFoldDB" id="A0A7T4PGI2"/>
<dbReference type="Proteomes" id="UP000596130">
    <property type="component" value="Chromosome"/>
</dbReference>
<accession>A0A7T4PGI2</accession>
<gene>
    <name evidence="1" type="ORF">I8755_16635</name>
</gene>
<dbReference type="EMBL" id="CP065959">
    <property type="protein sequence ID" value="QQC89860.1"/>
    <property type="molecule type" value="Genomic_DNA"/>
</dbReference>
<protein>
    <submittedName>
        <fullName evidence="1">Uncharacterized protein</fullName>
    </submittedName>
</protein>
<dbReference type="RefSeq" id="WP_198502925.1">
    <property type="nucleotide sequence ID" value="NZ_CP065959.1"/>
</dbReference>
<proteinExistence type="predicted"/>
<evidence type="ECO:0000313" key="1">
    <source>
        <dbReference type="EMBL" id="QQC89860.1"/>
    </source>
</evidence>
<reference evidence="1 2" key="1">
    <citation type="submission" date="2020-12" db="EMBL/GenBank/DDBJ databases">
        <title>Identification and biosynthesis of polyene macrolides produced by Streptomyces alfalfae Men-myco-93-63.</title>
        <authorList>
            <person name="Liu D."/>
            <person name="Li Y."/>
            <person name="Liu L."/>
            <person name="Han X."/>
            <person name="Shen F."/>
        </authorList>
    </citation>
    <scope>NUCLEOTIDE SEQUENCE [LARGE SCALE GENOMIC DNA]</scope>
    <source>
        <strain evidence="1 2">Men-myco-93-63</strain>
    </source>
</reference>
<sequence>MSDHRHHLAEQLGHATVEETAAAYPPAPLPPAVISAILRDSDSPLYPSKIVVFCDECGAEDARDYMVSTEQTSAERLEVARAHLRAQGWRCDESGDYCTEHASAEETFCDFGVTSVSGSGCILLAGHEPANRHVVTPGDTDDEDEW</sequence>
<organism evidence="1 2">
    <name type="scientific">Streptomyces alfalfae</name>
    <dbReference type="NCBI Taxonomy" id="1642299"/>
    <lineage>
        <taxon>Bacteria</taxon>
        <taxon>Bacillati</taxon>
        <taxon>Actinomycetota</taxon>
        <taxon>Actinomycetes</taxon>
        <taxon>Kitasatosporales</taxon>
        <taxon>Streptomycetaceae</taxon>
        <taxon>Streptomyces</taxon>
    </lineage>
</organism>
<name>A0A7T4PGI2_9ACTN</name>
<evidence type="ECO:0000313" key="2">
    <source>
        <dbReference type="Proteomes" id="UP000596130"/>
    </source>
</evidence>